<organism evidence="2 3">
    <name type="scientific">Hyphococcus flavus</name>
    <dbReference type="NCBI Taxonomy" id="1866326"/>
    <lineage>
        <taxon>Bacteria</taxon>
        <taxon>Pseudomonadati</taxon>
        <taxon>Pseudomonadota</taxon>
        <taxon>Alphaproteobacteria</taxon>
        <taxon>Parvularculales</taxon>
        <taxon>Parvularculaceae</taxon>
        <taxon>Hyphococcus</taxon>
    </lineage>
</organism>
<feature type="transmembrane region" description="Helical" evidence="1">
    <location>
        <begin position="86"/>
        <end position="104"/>
    </location>
</feature>
<feature type="transmembrane region" description="Helical" evidence="1">
    <location>
        <begin position="149"/>
        <end position="168"/>
    </location>
</feature>
<dbReference type="Proteomes" id="UP001214043">
    <property type="component" value="Chromosome"/>
</dbReference>
<sequence>MMKFFRSKTSRCKMPEQRSLIVTPAPDQKNRGKNEKSLVETPSVIPNINPAAIEKRALKAGKKIAKTKLIALIIGLFGVVAPYEIIALSLLCGVPIIVTLAAFIRSRLDRDKWAGLVGKGAVAMLVCAVLVVLRGMYVSSDPVAKAGALAGQVITGVPSAVWAGVFTGRVPNIPLLHLATAIALTLLAIVVFYLQLNNAHLSRPAKPKDYYRAQARRPRRAKQIPNRIVN</sequence>
<proteinExistence type="predicted"/>
<reference evidence="2" key="1">
    <citation type="submission" date="2023-02" db="EMBL/GenBank/DDBJ databases">
        <title>Genome sequence of Hyphococcus flavus.</title>
        <authorList>
            <person name="Rong J.-C."/>
            <person name="Zhao Q."/>
            <person name="Yi M."/>
            <person name="Wu J.-Y."/>
        </authorList>
    </citation>
    <scope>NUCLEOTIDE SEQUENCE</scope>
    <source>
        <strain evidence="2">MCCC 1K03223</strain>
    </source>
</reference>
<feature type="transmembrane region" description="Helical" evidence="1">
    <location>
        <begin position="116"/>
        <end position="137"/>
    </location>
</feature>
<accession>A0AAF0CH49</accession>
<feature type="transmembrane region" description="Helical" evidence="1">
    <location>
        <begin position="175"/>
        <end position="196"/>
    </location>
</feature>
<gene>
    <name evidence="2" type="ORF">PUV54_07525</name>
</gene>
<name>A0AAF0CH49_9PROT</name>
<dbReference type="RefSeq" id="WP_274495002.1">
    <property type="nucleotide sequence ID" value="NZ_CP118166.1"/>
</dbReference>
<dbReference type="EMBL" id="CP118166">
    <property type="protein sequence ID" value="WDI33043.1"/>
    <property type="molecule type" value="Genomic_DNA"/>
</dbReference>
<keyword evidence="1" id="KW-0812">Transmembrane</keyword>
<evidence type="ECO:0000313" key="3">
    <source>
        <dbReference type="Proteomes" id="UP001214043"/>
    </source>
</evidence>
<dbReference type="KEGG" id="hfl:PUV54_07525"/>
<evidence type="ECO:0000256" key="1">
    <source>
        <dbReference type="SAM" id="Phobius"/>
    </source>
</evidence>
<feature type="transmembrane region" description="Helical" evidence="1">
    <location>
        <begin position="64"/>
        <end position="80"/>
    </location>
</feature>
<keyword evidence="3" id="KW-1185">Reference proteome</keyword>
<protein>
    <submittedName>
        <fullName evidence="2">Uncharacterized protein</fullName>
    </submittedName>
</protein>
<keyword evidence="1" id="KW-1133">Transmembrane helix</keyword>
<keyword evidence="1" id="KW-0472">Membrane</keyword>
<evidence type="ECO:0000313" key="2">
    <source>
        <dbReference type="EMBL" id="WDI33043.1"/>
    </source>
</evidence>
<dbReference type="AlphaFoldDB" id="A0AAF0CH49"/>